<feature type="transmembrane region" description="Helical" evidence="3">
    <location>
        <begin position="371"/>
        <end position="395"/>
    </location>
</feature>
<evidence type="ECO:0000256" key="2">
    <source>
        <dbReference type="ARBA" id="ARBA00022748"/>
    </source>
</evidence>
<dbReference type="GO" id="GO:0017004">
    <property type="term" value="P:cytochrome complex assembly"/>
    <property type="evidence" value="ECO:0007669"/>
    <property type="project" value="UniProtKB-KW"/>
</dbReference>
<evidence type="ECO:0000259" key="4">
    <source>
        <dbReference type="Pfam" id="PF01578"/>
    </source>
</evidence>
<feature type="transmembrane region" description="Helical" evidence="3">
    <location>
        <begin position="520"/>
        <end position="542"/>
    </location>
</feature>
<dbReference type="Pfam" id="PF01578">
    <property type="entry name" value="Cytochrom_C_asm"/>
    <property type="match status" value="1"/>
</dbReference>
<feature type="domain" description="Cytochrome c-type biogenesis protein CcmF C-terminal" evidence="5">
    <location>
        <begin position="366"/>
        <end position="663"/>
    </location>
</feature>
<keyword evidence="7" id="KW-1185">Reference proteome</keyword>
<keyword evidence="3" id="KW-0812">Transmembrane</keyword>
<feature type="transmembrane region" description="Helical" evidence="3">
    <location>
        <begin position="332"/>
        <end position="350"/>
    </location>
</feature>
<feature type="transmembrane region" description="Helical" evidence="3">
    <location>
        <begin position="266"/>
        <end position="286"/>
    </location>
</feature>
<dbReference type="STRING" id="1678840.ATC1_131111"/>
<feature type="domain" description="Cytochrome c assembly protein" evidence="4">
    <location>
        <begin position="89"/>
        <end position="315"/>
    </location>
</feature>
<feature type="transmembrane region" description="Helical" evidence="3">
    <location>
        <begin position="42"/>
        <end position="62"/>
    </location>
</feature>
<keyword evidence="3" id="KW-1133">Transmembrane helix</keyword>
<feature type="transmembrane region" description="Helical" evidence="3">
    <location>
        <begin position="190"/>
        <end position="209"/>
    </location>
</feature>
<feature type="transmembrane region" description="Helical" evidence="3">
    <location>
        <begin position="230"/>
        <end position="250"/>
    </location>
</feature>
<dbReference type="PANTHER" id="PTHR43653:SF1">
    <property type="entry name" value="CYTOCHROME C-TYPE BIOGENESIS PROTEIN CCMF"/>
    <property type="match status" value="1"/>
</dbReference>
<dbReference type="InterPro" id="IPR003567">
    <property type="entry name" value="Cyt_c_biogenesis"/>
</dbReference>
<feature type="transmembrane region" description="Helical" evidence="3">
    <location>
        <begin position="293"/>
        <end position="312"/>
    </location>
</feature>
<reference evidence="6" key="1">
    <citation type="journal article" date="2015" name="Genome Announc.">
        <title>Draft Genome Sequence of Anaerolineae Strain TC1, a Novel Isolate from a Methanogenic Wastewater Treatment System.</title>
        <authorList>
            <person name="Matsuura N."/>
            <person name="Tourlousse D.M."/>
            <person name="Sun L."/>
            <person name="Toyonaga M."/>
            <person name="Kuroda K."/>
            <person name="Ohashi A."/>
            <person name="Cruz R."/>
            <person name="Yamaguchi T."/>
            <person name="Sekiguchi Y."/>
        </authorList>
    </citation>
    <scope>NUCLEOTIDE SEQUENCE [LARGE SCALE GENOMIC DNA]</scope>
    <source>
        <strain evidence="6">TC1</strain>
    </source>
</reference>
<feature type="transmembrane region" description="Helical" evidence="3">
    <location>
        <begin position="121"/>
        <end position="143"/>
    </location>
</feature>
<dbReference type="OrthoDB" id="9761451at2"/>
<dbReference type="PANTHER" id="PTHR43653">
    <property type="entry name" value="CYTOCHROME C ASSEMBLY PROTEIN-RELATED"/>
    <property type="match status" value="1"/>
</dbReference>
<dbReference type="RefSeq" id="WP_062281723.1">
    <property type="nucleotide sequence ID" value="NZ_DF968181.1"/>
</dbReference>
<evidence type="ECO:0000259" key="5">
    <source>
        <dbReference type="Pfam" id="PF16327"/>
    </source>
</evidence>
<evidence type="ECO:0000256" key="1">
    <source>
        <dbReference type="ARBA" id="ARBA00009186"/>
    </source>
</evidence>
<dbReference type="Pfam" id="PF16327">
    <property type="entry name" value="CcmF_C"/>
    <property type="match status" value="1"/>
</dbReference>
<feature type="transmembrane region" description="Helical" evidence="3">
    <location>
        <begin position="646"/>
        <end position="666"/>
    </location>
</feature>
<dbReference type="GO" id="GO:0015232">
    <property type="term" value="F:heme transmembrane transporter activity"/>
    <property type="evidence" value="ECO:0007669"/>
    <property type="project" value="InterPro"/>
</dbReference>
<feature type="transmembrane region" description="Helical" evidence="3">
    <location>
        <begin position="448"/>
        <end position="468"/>
    </location>
</feature>
<evidence type="ECO:0000256" key="3">
    <source>
        <dbReference type="SAM" id="Phobius"/>
    </source>
</evidence>
<dbReference type="InterPro" id="IPR002541">
    <property type="entry name" value="Cyt_c_assembly"/>
</dbReference>
<organism evidence="6">
    <name type="scientific">Flexilinea flocculi</name>
    <dbReference type="NCBI Taxonomy" id="1678840"/>
    <lineage>
        <taxon>Bacteria</taxon>
        <taxon>Bacillati</taxon>
        <taxon>Chloroflexota</taxon>
        <taxon>Anaerolineae</taxon>
        <taxon>Anaerolineales</taxon>
        <taxon>Anaerolineaceae</taxon>
        <taxon>Flexilinea</taxon>
    </lineage>
</organism>
<accession>A0A0S7BWS9</accession>
<dbReference type="PATRIC" id="fig|1678840.3.peg.2534"/>
<dbReference type="GO" id="GO:0020037">
    <property type="term" value="F:heme binding"/>
    <property type="evidence" value="ECO:0007669"/>
    <property type="project" value="InterPro"/>
</dbReference>
<proteinExistence type="inferred from homology"/>
<evidence type="ECO:0000313" key="6">
    <source>
        <dbReference type="EMBL" id="GAP41129.1"/>
    </source>
</evidence>
<dbReference type="EMBL" id="DF968181">
    <property type="protein sequence ID" value="GAP41129.1"/>
    <property type="molecule type" value="Genomic_DNA"/>
</dbReference>
<name>A0A0S7BWS9_9CHLR</name>
<dbReference type="GO" id="GO:0016020">
    <property type="term" value="C:membrane"/>
    <property type="evidence" value="ECO:0007669"/>
    <property type="project" value="InterPro"/>
</dbReference>
<dbReference type="InterPro" id="IPR032523">
    <property type="entry name" value="CcmF_C"/>
</dbReference>
<protein>
    <submittedName>
        <fullName evidence="6">Cytochrome c biogenesis factor</fullName>
    </submittedName>
</protein>
<feature type="transmembrane region" description="Helical" evidence="3">
    <location>
        <begin position="474"/>
        <end position="499"/>
    </location>
</feature>
<keyword evidence="2" id="KW-0201">Cytochrome c-type biogenesis</keyword>
<dbReference type="Proteomes" id="UP000053370">
    <property type="component" value="Unassembled WGS sequence"/>
</dbReference>
<keyword evidence="3" id="KW-0472">Membrane</keyword>
<feature type="transmembrane region" description="Helical" evidence="3">
    <location>
        <begin position="82"/>
        <end position="109"/>
    </location>
</feature>
<sequence length="673" mass="76273">MLITLGFASMFFAFFSAIFGIVALLFGIAFHSPNWLRCGRQSCLIIFPLLSLSIIALITLIITNNYQVDFVYQTISNSQPFFLKIAALWGKQSGSLLFWSWVFSIFLFLWAQKNKPEKEPLFPFAALFLLFNLAFSIALHLWIDNPFQRYWHSNTSGEILLSIFPLRNCIPYVPQDGLGMNPLLRHYGMILHPPALYLGFICSIFPAAIEFSSLITSPSDSTWIKKSRSWVIFGWIFLAAGLILGSRWAYDVLGWGGYWGWDSVEVAALIPFLLSTAYLHAAIGFSRTGGFRIWASILNFVVYVSVVFAMFVTRSGLVSSVHSFSISALSKYLTAYLIAGILLTVFILILRKNQIRTNPEKARLSGIQSVLTRESFFTIEIILLIGISFLCLWGILLPNMSKIFSNTEITVGADYYIHATGPLFGLLILFMGFVPLTSWGKSISRKRWMLLILFGIVAAAGVFVYSISHQIQNIRLLCILWLLGISILIIFYEFISFIISTFHKEKNDLSRSSLRNSRFLLSHLIHMGIIFMAFGIIGIEFLQKEQQIILTSGEKTDFAHYTLTLQQIRQFDTEEGETLEAEIQVESGNHVLGLIKPQRKYYTSYNQDTTVPGILSSLSGDLYIIMNADSIDSEEERKFTIFLNPWINWLWIGGIIVCIGGVFLWLGSMKQKK</sequence>
<dbReference type="PRINTS" id="PR01410">
    <property type="entry name" value="CCBIOGENESIS"/>
</dbReference>
<feature type="transmembrane region" description="Helical" evidence="3">
    <location>
        <begin position="6"/>
        <end position="30"/>
    </location>
</feature>
<feature type="transmembrane region" description="Helical" evidence="3">
    <location>
        <begin position="415"/>
        <end position="436"/>
    </location>
</feature>
<dbReference type="AlphaFoldDB" id="A0A0S7BWS9"/>
<comment type="similarity">
    <text evidence="1">Belongs to the CcmF/CycK/Ccl1/NrfE/CcsA family.</text>
</comment>
<gene>
    <name evidence="6" type="ORF">ATC1_131111</name>
</gene>
<evidence type="ECO:0000313" key="7">
    <source>
        <dbReference type="Proteomes" id="UP000053370"/>
    </source>
</evidence>